<keyword evidence="1" id="KW-0808">Transferase</keyword>
<dbReference type="EMBL" id="CP002278">
    <property type="protein sequence ID" value="ADP76895.1"/>
    <property type="molecule type" value="Genomic_DNA"/>
</dbReference>
<accession>E3GX06</accession>
<dbReference type="GO" id="GO:0016301">
    <property type="term" value="F:kinase activity"/>
    <property type="evidence" value="ECO:0007669"/>
    <property type="project" value="UniProtKB-KW"/>
</dbReference>
<dbReference type="HOGENOM" id="CLU_119371_0_0_2"/>
<gene>
    <name evidence="1" type="ordered locus">Mfer_0091</name>
</gene>
<dbReference type="KEGG" id="mfv:Mfer_0091"/>
<evidence type="ECO:0000313" key="1">
    <source>
        <dbReference type="EMBL" id="ADP76895.1"/>
    </source>
</evidence>
<keyword evidence="1" id="KW-0418">Kinase</keyword>
<evidence type="ECO:0000313" key="2">
    <source>
        <dbReference type="Proteomes" id="UP000002315"/>
    </source>
</evidence>
<protein>
    <submittedName>
        <fullName evidence="1">Adenylate kinase</fullName>
    </submittedName>
</protein>
<dbReference type="STRING" id="523846.Mfer_0091"/>
<organism evidence="1 2">
    <name type="scientific">Methanothermus fervidus (strain ATCC 43054 / DSM 2088 / JCM 10308 / V24 S)</name>
    <dbReference type="NCBI Taxonomy" id="523846"/>
    <lineage>
        <taxon>Archaea</taxon>
        <taxon>Methanobacteriati</taxon>
        <taxon>Methanobacteriota</taxon>
        <taxon>Methanomada group</taxon>
        <taxon>Methanobacteria</taxon>
        <taxon>Methanobacteriales</taxon>
        <taxon>Methanothermaceae</taxon>
        <taxon>Methanothermus</taxon>
    </lineage>
</organism>
<keyword evidence="2" id="KW-1185">Reference proteome</keyword>
<dbReference type="AlphaFoldDB" id="E3GX06"/>
<sequence length="197" mass="22584">MSSTKWSIKNNFYVAVVGVPGVGKTTICKKVSKKINLPYINYGDLMLEIAKRKKLAGDDKELFSLDIDTQRKIWEEAAIRIRKIDAAMIDLHGVDQSPIGYIISLPINYIVPKLIILVESEPGQILLQRKTDTKMRIKDTLKTLKEHINILRISMIICSSMLGSKLYILKNIKLEESVKEMAWVIEKEKDIYEKCKM</sequence>
<dbReference type="Pfam" id="PF13207">
    <property type="entry name" value="AAA_17"/>
    <property type="match status" value="1"/>
</dbReference>
<proteinExistence type="predicted"/>
<dbReference type="InterPro" id="IPR027417">
    <property type="entry name" value="P-loop_NTPase"/>
</dbReference>
<reference evidence="1 2" key="1">
    <citation type="journal article" date="2010" name="Stand. Genomic Sci.">
        <title>Complete genome sequence of Methanothermus fervidus type strain (V24S).</title>
        <authorList>
            <person name="Anderson I."/>
            <person name="Djao O.D."/>
            <person name="Misra M."/>
            <person name="Chertkov O."/>
            <person name="Nolan M."/>
            <person name="Lucas S."/>
            <person name="Lapidus A."/>
            <person name="Del Rio T.G."/>
            <person name="Tice H."/>
            <person name="Cheng J.F."/>
            <person name="Tapia R."/>
            <person name="Han C."/>
            <person name="Goodwin L."/>
            <person name="Pitluck S."/>
            <person name="Liolios K."/>
            <person name="Ivanova N."/>
            <person name="Mavromatis K."/>
            <person name="Mikhailova N."/>
            <person name="Pati A."/>
            <person name="Brambilla E."/>
            <person name="Chen A."/>
            <person name="Palaniappan K."/>
            <person name="Land M."/>
            <person name="Hauser L."/>
            <person name="Chang Y.J."/>
            <person name="Jeffries C.D."/>
            <person name="Sikorski J."/>
            <person name="Spring S."/>
            <person name="Rohde M."/>
            <person name="Eichinger K."/>
            <person name="Huber H."/>
            <person name="Wirth R."/>
            <person name="Goker M."/>
            <person name="Detter J.C."/>
            <person name="Woyke T."/>
            <person name="Bristow J."/>
            <person name="Eisen J.A."/>
            <person name="Markowitz V."/>
            <person name="Hugenholtz P."/>
            <person name="Klenk H.P."/>
            <person name="Kyrpides N.C."/>
        </authorList>
    </citation>
    <scope>NUCLEOTIDE SEQUENCE [LARGE SCALE GENOMIC DNA]</scope>
    <source>
        <strain evidence="2">ATCC 43054 / DSM 2088 / JCM 10308 / V24 S</strain>
    </source>
</reference>
<name>E3GX06_METFV</name>
<dbReference type="Gene3D" id="3.40.50.300">
    <property type="entry name" value="P-loop containing nucleotide triphosphate hydrolases"/>
    <property type="match status" value="1"/>
</dbReference>
<dbReference type="OrthoDB" id="8730at2157"/>
<dbReference type="Proteomes" id="UP000002315">
    <property type="component" value="Chromosome"/>
</dbReference>
<dbReference type="SUPFAM" id="SSF52540">
    <property type="entry name" value="P-loop containing nucleoside triphosphate hydrolases"/>
    <property type="match status" value="1"/>
</dbReference>